<feature type="compositionally biased region" description="Low complexity" evidence="1">
    <location>
        <begin position="309"/>
        <end position="332"/>
    </location>
</feature>
<feature type="compositionally biased region" description="Low complexity" evidence="1">
    <location>
        <begin position="242"/>
        <end position="301"/>
    </location>
</feature>
<accession>A0A918ZS44</accession>
<proteinExistence type="predicted"/>
<feature type="compositionally biased region" description="Low complexity" evidence="1">
    <location>
        <begin position="205"/>
        <end position="214"/>
    </location>
</feature>
<reference evidence="3" key="2">
    <citation type="submission" date="2020-09" db="EMBL/GenBank/DDBJ databases">
        <authorList>
            <person name="Sun Q."/>
            <person name="Ohkuma M."/>
        </authorList>
    </citation>
    <scope>NUCLEOTIDE SEQUENCE</scope>
    <source>
        <strain evidence="3">JCM 3302</strain>
    </source>
</reference>
<evidence type="ECO:0000256" key="2">
    <source>
        <dbReference type="SAM" id="Phobius"/>
    </source>
</evidence>
<keyword evidence="2" id="KW-1133">Transmembrane helix</keyword>
<feature type="region of interest" description="Disordered" evidence="1">
    <location>
        <begin position="38"/>
        <end position="85"/>
    </location>
</feature>
<sequence length="342" mass="32997">MDYCSTCRRHLNGALVCPGCGAYAPDIAPNATADSAAPFAPGPAADPASDDGFAAHPAPSFTPPGTATPPFAWEPTPGPAEAAPAAGDARFAGAGDSIPGTATGAMSAGAADGAAATADASDGWQRPGRAARRRQRARWKKTQRRALVATAVALVGGGLTVASLDRHTAAPAQAAPAPGAPHTDSLGRQPAGHTGTATGDADLGPASPTSPARPSTRHTHQPATTAAAPQDTATAQGVHPYSAAPHTTAAVPAPAAARPSAPAPRSGGSGSSVTSSGSSSGSGDDRSPGTTTQQTSQPAGSDGSGSGSGTAQTGPTTTAPSQTSPSSTSSSQQLCLLVVCLG</sequence>
<feature type="compositionally biased region" description="Low complexity" evidence="1">
    <location>
        <begin position="38"/>
        <end position="71"/>
    </location>
</feature>
<feature type="transmembrane region" description="Helical" evidence="2">
    <location>
        <begin position="146"/>
        <end position="164"/>
    </location>
</feature>
<feature type="compositionally biased region" description="Low complexity" evidence="1">
    <location>
        <begin position="169"/>
        <end position="181"/>
    </location>
</feature>
<feature type="region of interest" description="Disordered" evidence="1">
    <location>
        <begin position="169"/>
        <end position="332"/>
    </location>
</feature>
<evidence type="ECO:0000313" key="4">
    <source>
        <dbReference type="Proteomes" id="UP000641386"/>
    </source>
</evidence>
<dbReference type="Proteomes" id="UP000641386">
    <property type="component" value="Unassembled WGS sequence"/>
</dbReference>
<keyword evidence="4" id="KW-1185">Reference proteome</keyword>
<evidence type="ECO:0000313" key="3">
    <source>
        <dbReference type="EMBL" id="GHE65549.1"/>
    </source>
</evidence>
<organism evidence="3 4">
    <name type="scientific">Streptomyces spiralis</name>
    <dbReference type="NCBI Taxonomy" id="66376"/>
    <lineage>
        <taxon>Bacteria</taxon>
        <taxon>Bacillati</taxon>
        <taxon>Actinomycetota</taxon>
        <taxon>Actinomycetes</taxon>
        <taxon>Kitasatosporales</taxon>
        <taxon>Streptomycetaceae</taxon>
        <taxon>Streptomyces</taxon>
    </lineage>
</organism>
<comment type="caution">
    <text evidence="3">The sequence shown here is derived from an EMBL/GenBank/DDBJ whole genome shotgun (WGS) entry which is preliminary data.</text>
</comment>
<dbReference type="RefSeq" id="WP_189898474.1">
    <property type="nucleotide sequence ID" value="NZ_BNBC01000006.1"/>
</dbReference>
<keyword evidence="2" id="KW-0472">Membrane</keyword>
<evidence type="ECO:0000256" key="1">
    <source>
        <dbReference type="SAM" id="MobiDB-lite"/>
    </source>
</evidence>
<name>A0A918ZS44_9ACTN</name>
<dbReference type="AlphaFoldDB" id="A0A918ZS44"/>
<gene>
    <name evidence="3" type="ORF">GCM10014715_18980</name>
</gene>
<keyword evidence="2" id="KW-0812">Transmembrane</keyword>
<reference evidence="3" key="1">
    <citation type="journal article" date="2014" name="Int. J. Syst. Evol. Microbiol.">
        <title>Complete genome sequence of Corynebacterium casei LMG S-19264T (=DSM 44701T), isolated from a smear-ripened cheese.</title>
        <authorList>
            <consortium name="US DOE Joint Genome Institute (JGI-PGF)"/>
            <person name="Walter F."/>
            <person name="Albersmeier A."/>
            <person name="Kalinowski J."/>
            <person name="Ruckert C."/>
        </authorList>
    </citation>
    <scope>NUCLEOTIDE SEQUENCE</scope>
    <source>
        <strain evidence="3">JCM 3302</strain>
    </source>
</reference>
<feature type="region of interest" description="Disordered" evidence="1">
    <location>
        <begin position="117"/>
        <end position="143"/>
    </location>
</feature>
<protein>
    <submittedName>
        <fullName evidence="3">Uncharacterized protein</fullName>
    </submittedName>
</protein>
<feature type="compositionally biased region" description="Basic residues" evidence="1">
    <location>
        <begin position="129"/>
        <end position="143"/>
    </location>
</feature>
<dbReference type="EMBL" id="BNBC01000006">
    <property type="protein sequence ID" value="GHE65549.1"/>
    <property type="molecule type" value="Genomic_DNA"/>
</dbReference>
<feature type="compositionally biased region" description="Low complexity" evidence="1">
    <location>
        <begin position="221"/>
        <end position="235"/>
    </location>
</feature>
<feature type="compositionally biased region" description="Low complexity" evidence="1">
    <location>
        <begin position="117"/>
        <end position="128"/>
    </location>
</feature>